<protein>
    <submittedName>
        <fullName evidence="1">Uncharacterized protein</fullName>
    </submittedName>
</protein>
<dbReference type="SUPFAM" id="SSF89562">
    <property type="entry name" value="RraA-like"/>
    <property type="match status" value="1"/>
</dbReference>
<name>A0A383BC05_9ZZZZ</name>
<evidence type="ECO:0000313" key="1">
    <source>
        <dbReference type="EMBL" id="SVE17353.1"/>
    </source>
</evidence>
<reference evidence="1" key="1">
    <citation type="submission" date="2018-05" db="EMBL/GenBank/DDBJ databases">
        <authorList>
            <person name="Lanie J.A."/>
            <person name="Ng W.-L."/>
            <person name="Kazmierczak K.M."/>
            <person name="Andrzejewski T.M."/>
            <person name="Davidsen T.M."/>
            <person name="Wayne K.J."/>
            <person name="Tettelin H."/>
            <person name="Glass J.I."/>
            <person name="Rusch D."/>
            <person name="Podicherti R."/>
            <person name="Tsui H.-C.T."/>
            <person name="Winkler M.E."/>
        </authorList>
    </citation>
    <scope>NUCLEOTIDE SEQUENCE</scope>
</reference>
<organism evidence="1">
    <name type="scientific">marine metagenome</name>
    <dbReference type="NCBI Taxonomy" id="408172"/>
    <lineage>
        <taxon>unclassified sequences</taxon>
        <taxon>metagenomes</taxon>
        <taxon>ecological metagenomes</taxon>
    </lineage>
</organism>
<sequence>MNKSEFEKIKNIERPQKELIEKLKKVGTATASGELNKLGIKDCFIQGPVSWTPGKVIAGPAITLQFLPIREDVFQDNQEMDPELQYHRHALYLAKEGDVVVVDARGNLRSGVFGEMMLTYFQGKGGAGIVVDGAIRDFTNARDLDLGMWLRGVTPNYHTQTSIFPNAVNIPIACGGVLVNPGDIIIADDDGAVVVPKTLAEQLAENASG</sequence>
<dbReference type="InterPro" id="IPR005493">
    <property type="entry name" value="RraA/RraA-like"/>
</dbReference>
<feature type="non-terminal residue" evidence="1">
    <location>
        <position position="209"/>
    </location>
</feature>
<dbReference type="Gene3D" id="3.50.30.40">
    <property type="entry name" value="Ribonuclease E inhibitor RraA/RraA-like"/>
    <property type="match status" value="1"/>
</dbReference>
<dbReference type="AlphaFoldDB" id="A0A383BC05"/>
<gene>
    <name evidence="1" type="ORF">METZ01_LOCUS470207</name>
</gene>
<accession>A0A383BC05</accession>
<proteinExistence type="predicted"/>
<dbReference type="PANTHER" id="PTHR33254:SF4">
    <property type="entry name" value="4-HYDROXY-4-METHYL-2-OXOGLUTARATE ALDOLASE 3-RELATED"/>
    <property type="match status" value="1"/>
</dbReference>
<dbReference type="InterPro" id="IPR036704">
    <property type="entry name" value="RraA/RraA-like_sf"/>
</dbReference>
<dbReference type="EMBL" id="UINC01199093">
    <property type="protein sequence ID" value="SVE17353.1"/>
    <property type="molecule type" value="Genomic_DNA"/>
</dbReference>
<dbReference type="PANTHER" id="PTHR33254">
    <property type="entry name" value="4-HYDROXY-4-METHYL-2-OXOGLUTARATE ALDOLASE 3-RELATED"/>
    <property type="match status" value="1"/>
</dbReference>
<dbReference type="Pfam" id="PF03737">
    <property type="entry name" value="RraA-like"/>
    <property type="match status" value="1"/>
</dbReference>
<dbReference type="NCBIfam" id="NF006093">
    <property type="entry name" value="PRK08245.1"/>
    <property type="match status" value="1"/>
</dbReference>
<dbReference type="CDD" id="cd16841">
    <property type="entry name" value="RraA_family"/>
    <property type="match status" value="1"/>
</dbReference>